<dbReference type="SUPFAM" id="SSF103473">
    <property type="entry name" value="MFS general substrate transporter"/>
    <property type="match status" value="1"/>
</dbReference>
<feature type="transmembrane region" description="Helical" evidence="6">
    <location>
        <begin position="248"/>
        <end position="269"/>
    </location>
</feature>
<gene>
    <name evidence="8" type="ORF">C1875_04530</name>
</gene>
<dbReference type="AlphaFoldDB" id="A0A369MIU9"/>
<feature type="transmembrane region" description="Helical" evidence="6">
    <location>
        <begin position="147"/>
        <end position="169"/>
    </location>
</feature>
<sequence length="536" mass="54054">MARNNQNQAARERGCSASFPMIPLIVIILAQVGTSSDNAALGIAVQELVGALGATVADVQMANLAYSLVAGSCMIAGGMIGVVVGWRKTLRIGLALAILGEAVVVTATSMDVFTWGGRFLVGLGASFITPSVLGLIPALYEGHARATAFGFVAAASAVSALVPIPFGIILDAAGFRVTFGVIALYFLGVLISTRFLPKLPKPDAGMSIDGVGIGLAAGGLALLLLGIARVSTWGVFEPLPGCPFTVFGIAPTIPAIVAGSAVLAGLVVFERRRESRGKAALLPHAFIGTPQVRAGLLAVAVPFFCMGAQGILMTPYLQLVAGFSALQTGLLSLLSGVPMLLCAMLVPKLLKTVRPRLVIRVGYGLVIAGVCSMALSLEPHGVTPLLFVSTSLVGAGLGIANSQANNAVASVVDPVAAQQSGGIQGTARNIGMALGTAVMGSLLLVAVGIGAAMQLDALEGVAPESLAAIEGTGVSFADDAAYEALANGAGSQGDEAAAVVETLASARCDAARASMFVLAGIVALAFVGTRSIVKRL</sequence>
<evidence type="ECO:0000313" key="9">
    <source>
        <dbReference type="Proteomes" id="UP000253970"/>
    </source>
</evidence>
<proteinExistence type="predicted"/>
<evidence type="ECO:0000256" key="2">
    <source>
        <dbReference type="ARBA" id="ARBA00022448"/>
    </source>
</evidence>
<dbReference type="Proteomes" id="UP000253970">
    <property type="component" value="Unassembled WGS sequence"/>
</dbReference>
<feature type="transmembrane region" description="Helical" evidence="6">
    <location>
        <begin position="513"/>
        <end position="533"/>
    </location>
</feature>
<feature type="transmembrane region" description="Helical" evidence="6">
    <location>
        <begin position="357"/>
        <end position="375"/>
    </location>
</feature>
<dbReference type="InterPro" id="IPR036259">
    <property type="entry name" value="MFS_trans_sf"/>
</dbReference>
<feature type="transmembrane region" description="Helical" evidence="6">
    <location>
        <begin position="329"/>
        <end position="350"/>
    </location>
</feature>
<dbReference type="PANTHER" id="PTHR42718:SF9">
    <property type="entry name" value="MAJOR FACILITATOR SUPERFAMILY MULTIDRUG TRANSPORTER MFSC"/>
    <property type="match status" value="1"/>
</dbReference>
<evidence type="ECO:0000256" key="3">
    <source>
        <dbReference type="ARBA" id="ARBA00022692"/>
    </source>
</evidence>
<feature type="transmembrane region" description="Helical" evidence="6">
    <location>
        <begin position="208"/>
        <end position="228"/>
    </location>
</feature>
<keyword evidence="5 6" id="KW-0472">Membrane</keyword>
<keyword evidence="4 6" id="KW-1133">Transmembrane helix</keyword>
<feature type="transmembrane region" description="Helical" evidence="6">
    <location>
        <begin position="21"/>
        <end position="44"/>
    </location>
</feature>
<feature type="transmembrane region" description="Helical" evidence="6">
    <location>
        <begin position="119"/>
        <end position="140"/>
    </location>
</feature>
<evidence type="ECO:0000256" key="5">
    <source>
        <dbReference type="ARBA" id="ARBA00023136"/>
    </source>
</evidence>
<feature type="transmembrane region" description="Helical" evidence="6">
    <location>
        <begin position="93"/>
        <end position="113"/>
    </location>
</feature>
<comment type="subcellular location">
    <subcellularLocation>
        <location evidence="1">Cell membrane</location>
        <topology evidence="1">Multi-pass membrane protein</topology>
    </subcellularLocation>
</comment>
<dbReference type="InterPro" id="IPR020846">
    <property type="entry name" value="MFS_dom"/>
</dbReference>
<evidence type="ECO:0000313" key="8">
    <source>
        <dbReference type="EMBL" id="RDB71964.1"/>
    </source>
</evidence>
<dbReference type="EMBL" id="PPTU01000005">
    <property type="protein sequence ID" value="RDB71964.1"/>
    <property type="molecule type" value="Genomic_DNA"/>
</dbReference>
<accession>A0A369MIU9</accession>
<feature type="transmembrane region" description="Helical" evidence="6">
    <location>
        <begin position="430"/>
        <end position="453"/>
    </location>
</feature>
<reference evidence="8 9" key="1">
    <citation type="journal article" date="2018" name="Elife">
        <title>Discovery and characterization of a prevalent human gut bacterial enzyme sufficient for the inactivation of a family of plant toxins.</title>
        <authorList>
            <person name="Koppel N."/>
            <person name="Bisanz J.E."/>
            <person name="Pandelia M.E."/>
            <person name="Turnbaugh P.J."/>
            <person name="Balskus E.P."/>
        </authorList>
    </citation>
    <scope>NUCLEOTIDE SEQUENCE [LARGE SCALE GENOMIC DNA]</scope>
    <source>
        <strain evidence="8 9">W1 BHI 6</strain>
    </source>
</reference>
<keyword evidence="3 6" id="KW-0812">Transmembrane</keyword>
<dbReference type="InterPro" id="IPR011701">
    <property type="entry name" value="MFS"/>
</dbReference>
<evidence type="ECO:0000259" key="7">
    <source>
        <dbReference type="PROSITE" id="PS50850"/>
    </source>
</evidence>
<name>A0A369MIU9_EGGLN</name>
<feature type="domain" description="Major facilitator superfamily (MFS) profile" evidence="7">
    <location>
        <begin position="23"/>
        <end position="536"/>
    </location>
</feature>
<dbReference type="RefSeq" id="WP_114533247.1">
    <property type="nucleotide sequence ID" value="NZ_JADNER010000025.1"/>
</dbReference>
<keyword evidence="2" id="KW-0813">Transport</keyword>
<dbReference type="GO" id="GO:0005886">
    <property type="term" value="C:plasma membrane"/>
    <property type="evidence" value="ECO:0007669"/>
    <property type="project" value="UniProtKB-SubCell"/>
</dbReference>
<feature type="transmembrane region" description="Helical" evidence="6">
    <location>
        <begin position="381"/>
        <end position="400"/>
    </location>
</feature>
<dbReference type="Pfam" id="PF07690">
    <property type="entry name" value="MFS_1"/>
    <property type="match status" value="1"/>
</dbReference>
<feature type="transmembrane region" description="Helical" evidence="6">
    <location>
        <begin position="64"/>
        <end position="86"/>
    </location>
</feature>
<dbReference type="Gene3D" id="1.20.1720.10">
    <property type="entry name" value="Multidrug resistance protein D"/>
    <property type="match status" value="1"/>
</dbReference>
<protein>
    <submittedName>
        <fullName evidence="8">MFS transporter</fullName>
    </submittedName>
</protein>
<evidence type="ECO:0000256" key="1">
    <source>
        <dbReference type="ARBA" id="ARBA00004651"/>
    </source>
</evidence>
<dbReference type="GO" id="GO:0022857">
    <property type="term" value="F:transmembrane transporter activity"/>
    <property type="evidence" value="ECO:0007669"/>
    <property type="project" value="InterPro"/>
</dbReference>
<evidence type="ECO:0000256" key="4">
    <source>
        <dbReference type="ARBA" id="ARBA00022989"/>
    </source>
</evidence>
<dbReference type="PROSITE" id="PS50850">
    <property type="entry name" value="MFS"/>
    <property type="match status" value="1"/>
</dbReference>
<feature type="transmembrane region" description="Helical" evidence="6">
    <location>
        <begin position="294"/>
        <end position="317"/>
    </location>
</feature>
<comment type="caution">
    <text evidence="8">The sequence shown here is derived from an EMBL/GenBank/DDBJ whole genome shotgun (WGS) entry which is preliminary data.</text>
</comment>
<feature type="transmembrane region" description="Helical" evidence="6">
    <location>
        <begin position="175"/>
        <end position="196"/>
    </location>
</feature>
<organism evidence="8 9">
    <name type="scientific">Eggerthella lenta</name>
    <name type="common">Eubacterium lentum</name>
    <dbReference type="NCBI Taxonomy" id="84112"/>
    <lineage>
        <taxon>Bacteria</taxon>
        <taxon>Bacillati</taxon>
        <taxon>Actinomycetota</taxon>
        <taxon>Coriobacteriia</taxon>
        <taxon>Eggerthellales</taxon>
        <taxon>Eggerthellaceae</taxon>
        <taxon>Eggerthella</taxon>
    </lineage>
</organism>
<evidence type="ECO:0000256" key="6">
    <source>
        <dbReference type="SAM" id="Phobius"/>
    </source>
</evidence>
<dbReference type="PANTHER" id="PTHR42718">
    <property type="entry name" value="MAJOR FACILITATOR SUPERFAMILY MULTIDRUG TRANSPORTER MFSC"/>
    <property type="match status" value="1"/>
</dbReference>
<dbReference type="Gene3D" id="1.20.1250.20">
    <property type="entry name" value="MFS general substrate transporter like domains"/>
    <property type="match status" value="1"/>
</dbReference>